<dbReference type="EMBL" id="JABSTQ010010036">
    <property type="protein sequence ID" value="KAG0423947.1"/>
    <property type="molecule type" value="Genomic_DNA"/>
</dbReference>
<gene>
    <name evidence="1" type="ORF">HPB47_000307</name>
</gene>
<organism evidence="1 2">
    <name type="scientific">Ixodes persulcatus</name>
    <name type="common">Taiga tick</name>
    <dbReference type="NCBI Taxonomy" id="34615"/>
    <lineage>
        <taxon>Eukaryota</taxon>
        <taxon>Metazoa</taxon>
        <taxon>Ecdysozoa</taxon>
        <taxon>Arthropoda</taxon>
        <taxon>Chelicerata</taxon>
        <taxon>Arachnida</taxon>
        <taxon>Acari</taxon>
        <taxon>Parasitiformes</taxon>
        <taxon>Ixodida</taxon>
        <taxon>Ixodoidea</taxon>
        <taxon>Ixodidae</taxon>
        <taxon>Ixodinae</taxon>
        <taxon>Ixodes</taxon>
    </lineage>
</organism>
<evidence type="ECO:0000313" key="2">
    <source>
        <dbReference type="Proteomes" id="UP000805193"/>
    </source>
</evidence>
<comment type="caution">
    <text evidence="1">The sequence shown here is derived from an EMBL/GenBank/DDBJ whole genome shotgun (WGS) entry which is preliminary data.</text>
</comment>
<keyword evidence="2" id="KW-1185">Reference proteome</keyword>
<name>A0AC60PS53_IXOPE</name>
<reference evidence="1 2" key="1">
    <citation type="journal article" date="2020" name="Cell">
        <title>Large-Scale Comparative Analyses of Tick Genomes Elucidate Their Genetic Diversity and Vector Capacities.</title>
        <authorList>
            <consortium name="Tick Genome and Microbiome Consortium (TIGMIC)"/>
            <person name="Jia N."/>
            <person name="Wang J."/>
            <person name="Shi W."/>
            <person name="Du L."/>
            <person name="Sun Y."/>
            <person name="Zhan W."/>
            <person name="Jiang J.F."/>
            <person name="Wang Q."/>
            <person name="Zhang B."/>
            <person name="Ji P."/>
            <person name="Bell-Sakyi L."/>
            <person name="Cui X.M."/>
            <person name="Yuan T.T."/>
            <person name="Jiang B.G."/>
            <person name="Yang W.F."/>
            <person name="Lam T.T."/>
            <person name="Chang Q.C."/>
            <person name="Ding S.J."/>
            <person name="Wang X.J."/>
            <person name="Zhu J.G."/>
            <person name="Ruan X.D."/>
            <person name="Zhao L."/>
            <person name="Wei J.T."/>
            <person name="Ye R.Z."/>
            <person name="Que T.C."/>
            <person name="Du C.H."/>
            <person name="Zhou Y.H."/>
            <person name="Cheng J.X."/>
            <person name="Dai P.F."/>
            <person name="Guo W.B."/>
            <person name="Han X.H."/>
            <person name="Huang E.J."/>
            <person name="Li L.F."/>
            <person name="Wei W."/>
            <person name="Gao Y.C."/>
            <person name="Liu J.Z."/>
            <person name="Shao H.Z."/>
            <person name="Wang X."/>
            <person name="Wang C.C."/>
            <person name="Yang T.C."/>
            <person name="Huo Q.B."/>
            <person name="Li W."/>
            <person name="Chen H.Y."/>
            <person name="Chen S.E."/>
            <person name="Zhou L.G."/>
            <person name="Ni X.B."/>
            <person name="Tian J.H."/>
            <person name="Sheng Y."/>
            <person name="Liu T."/>
            <person name="Pan Y.S."/>
            <person name="Xia L.Y."/>
            <person name="Li J."/>
            <person name="Zhao F."/>
            <person name="Cao W.C."/>
        </authorList>
    </citation>
    <scope>NUCLEOTIDE SEQUENCE [LARGE SCALE GENOMIC DNA]</scope>
    <source>
        <strain evidence="1">Iper-2018</strain>
    </source>
</reference>
<sequence>MSLLRYTRQLLLWITTCAAIYVLLACYFHFSRHNAGIGNFGAFVATRFILEDNATLASRTTPAMATRPSGLHEDVNPYPFGYVLNKPDLCSTRSKILVLIAVMTASGNFNQRRAIRDTWGKESLHRGFKLVFLLGLPRYDVLQRSILAEDSLHADIVQGNFTDCYRNLTFKSVMMVRWASASCPGAEFVLKIDDDVLLNVWDFAPTLSALHGVDRTIWGLLAQRWTPERNPRSKWYVPWGMYRNATYPDFLTGPSYLLSGDSVPLLARASNSVPYLYLEDVFLTGLVAEKAGVRRVHDDGFLNYRKFFTPCTTPRVIASHGYTPLYLRHVWASTKTKATTRRCQMRNPSEKTTTTTEFQEMTTS</sequence>
<dbReference type="Proteomes" id="UP000805193">
    <property type="component" value="Unassembled WGS sequence"/>
</dbReference>
<accession>A0AC60PS53</accession>
<evidence type="ECO:0000313" key="1">
    <source>
        <dbReference type="EMBL" id="KAG0423947.1"/>
    </source>
</evidence>
<protein>
    <submittedName>
        <fullName evidence="1">Uncharacterized protein</fullName>
    </submittedName>
</protein>
<proteinExistence type="predicted"/>